<keyword evidence="1" id="KW-0378">Hydrolase</keyword>
<dbReference type="InterPro" id="IPR037012">
    <property type="entry name" value="NanQ/TabA/YiaL_sf"/>
</dbReference>
<dbReference type="EC" id="3.2.1.23" evidence="1"/>
<dbReference type="RefSeq" id="WP_018373338.1">
    <property type="nucleotide sequence ID" value="NZ_LT906439.1"/>
</dbReference>
<dbReference type="NCBIfam" id="TIGR00022">
    <property type="entry name" value="YhcH/YjgK/YiaL family protein"/>
    <property type="match status" value="1"/>
</dbReference>
<reference evidence="1 2" key="1">
    <citation type="submission" date="2017-06" db="EMBL/GenBank/DDBJ databases">
        <authorList>
            <consortium name="Pathogen Informatics"/>
        </authorList>
    </citation>
    <scope>NUCLEOTIDE SEQUENCE [LARGE SCALE GENOMIC DNA]</scope>
    <source>
        <strain evidence="1 2">NCTC13788</strain>
    </source>
</reference>
<dbReference type="STRING" id="1123308.GCA_000380085_00774"/>
<dbReference type="Proteomes" id="UP000215185">
    <property type="component" value="Chromosome 1"/>
</dbReference>
<dbReference type="OrthoDB" id="9792756at2"/>
<keyword evidence="1" id="KW-0326">Glycosidase</keyword>
<dbReference type="PANTHER" id="PTHR34986">
    <property type="entry name" value="EVOLVED BETA-GALACTOSIDASE SUBUNIT BETA"/>
    <property type="match status" value="1"/>
</dbReference>
<dbReference type="PANTHER" id="PTHR34986:SF1">
    <property type="entry name" value="PROTEIN YIAL"/>
    <property type="match status" value="1"/>
</dbReference>
<sequence length="150" mass="17290">MIYDQLSELSNYQGLHPNLDLALEKLQEIDLTSLDLGRQDLDEDRVYLIVQENRLDKEIGPDFEVHRDYLDLHLLLEGKEIAKYGFGDREVTKIYTSETDFGLEKCERELDVVIDAEHFVIYFPGEAHRPNVHAGDGDTVKKCIVKVLVD</sequence>
<evidence type="ECO:0000313" key="2">
    <source>
        <dbReference type="Proteomes" id="UP000215185"/>
    </source>
</evidence>
<dbReference type="AlphaFoldDB" id="A0A239SXK1"/>
<protein>
    <submittedName>
        <fullName evidence="1">Beta-galactosidase subunit beta</fullName>
        <ecNumber evidence="1">3.2.1.23</ecNumber>
    </submittedName>
</protein>
<accession>A0A239SXK1</accession>
<dbReference type="GO" id="GO:0005829">
    <property type="term" value="C:cytosol"/>
    <property type="evidence" value="ECO:0007669"/>
    <property type="project" value="TreeGrafter"/>
</dbReference>
<name>A0A239SXK1_9STRE</name>
<organism evidence="1 2">
    <name type="scientific">Streptococcus merionis</name>
    <dbReference type="NCBI Taxonomy" id="400065"/>
    <lineage>
        <taxon>Bacteria</taxon>
        <taxon>Bacillati</taxon>
        <taxon>Bacillota</taxon>
        <taxon>Bacilli</taxon>
        <taxon>Lactobacillales</taxon>
        <taxon>Streptococcaceae</taxon>
        <taxon>Streptococcus</taxon>
    </lineage>
</organism>
<dbReference type="Gene3D" id="2.60.120.370">
    <property type="entry name" value="YhcH/YjgK/YiaL"/>
    <property type="match status" value="1"/>
</dbReference>
<dbReference type="SUPFAM" id="SSF51197">
    <property type="entry name" value="Clavaminate synthase-like"/>
    <property type="match status" value="1"/>
</dbReference>
<evidence type="ECO:0000313" key="1">
    <source>
        <dbReference type="EMBL" id="SNU89558.1"/>
    </source>
</evidence>
<keyword evidence="2" id="KW-1185">Reference proteome</keyword>
<dbReference type="KEGG" id="smen:SAMEA4412692_1543"/>
<dbReference type="InterPro" id="IPR004375">
    <property type="entry name" value="NanQ/TabA/YiaL"/>
</dbReference>
<dbReference type="Pfam" id="PF04074">
    <property type="entry name" value="DUF386"/>
    <property type="match status" value="1"/>
</dbReference>
<gene>
    <name evidence="1" type="primary">tabA_2</name>
    <name evidence="1" type="ORF">SAMEA4412692_01543</name>
</gene>
<dbReference type="GO" id="GO:0004565">
    <property type="term" value="F:beta-galactosidase activity"/>
    <property type="evidence" value="ECO:0007669"/>
    <property type="project" value="UniProtKB-EC"/>
</dbReference>
<dbReference type="EMBL" id="LT906439">
    <property type="protein sequence ID" value="SNU89558.1"/>
    <property type="molecule type" value="Genomic_DNA"/>
</dbReference>
<dbReference type="eggNOG" id="COG2731">
    <property type="taxonomic scope" value="Bacteria"/>
</dbReference>
<proteinExistence type="predicted"/>